<sequence>MTSGTLSCAAAANTAGVKAPPIGVDTPPSSSSSPRQEEGSISLEDAAENPVEPPTVAADTPSGHSQAADHNPDDSNSNRISGDDLSTGEVHGDQTGQATADLGNRLEDSLLLKPYSVKTDAAAAASMITPKSLQNGGGNGACISPLDMLIAALDPQKKHQQQQQQQQQQGGAENAMGLDASLTGGFWSPPATCASGQYAGIPWDPVAASSAPQGIAAQQYVTDEYQLGTPGSGAIASQQMEYAEFGRNIRRGSFPPGIKRPYSDFDNLLSAADMYAASGNQQPVDAVNSAFSQHPPKHARHGSLIEIGTSSSVSAMEAAAAAAAAASISYSSAAFPCSTKRSTAPLVSPQANGAIQQQPGYFATCCFDPATGASLAPDSSGIHPVNAGAAGHHTRSLSLSARPDNPAGLMPQSLMPVAPMHSMASPMAAAATTAAAAASYQPPLPLSSAGYLYDNIMVSAAGAAPCGLDGMGGGGLPMGGPGISSGFMMAPPPPIPSIPGVTVSPKEKPRRLSAPSFPSSDEDSDVLRPRRQKLRFAGDLYTPMWVRNNGQQKEGFCDTCAPGKWLQLKNSAFWYHKQFAHGISSVSGRPFVRPLQVRHYDADIIEGLCHQCQVWVPIANSKRRNSVLWFRHAHKCHVYHKPKTDEGYGDDQNLASLTAATAAAAAATAAALTPSTFTS</sequence>
<dbReference type="PANTHER" id="PTHR28125">
    <property type="entry name" value="MEIOTIC EXPRESSION UP-REGULATED PROTEIN 26"/>
    <property type="match status" value="1"/>
</dbReference>
<proteinExistence type="predicted"/>
<protein>
    <recommendedName>
        <fullName evidence="2">Transcription regulator Rua1 C-terminal domain-containing protein</fullName>
    </recommendedName>
</protein>
<dbReference type="InterPro" id="IPR028012">
    <property type="entry name" value="Rua1_C"/>
</dbReference>
<dbReference type="OrthoDB" id="5595379at2759"/>
<organism evidence="3 4">
    <name type="scientific">Coemansia erecta</name>
    <dbReference type="NCBI Taxonomy" id="147472"/>
    <lineage>
        <taxon>Eukaryota</taxon>
        <taxon>Fungi</taxon>
        <taxon>Fungi incertae sedis</taxon>
        <taxon>Zoopagomycota</taxon>
        <taxon>Kickxellomycotina</taxon>
        <taxon>Kickxellomycetes</taxon>
        <taxon>Kickxellales</taxon>
        <taxon>Kickxellaceae</taxon>
        <taxon>Coemansia</taxon>
    </lineage>
</organism>
<keyword evidence="4" id="KW-1185">Reference proteome</keyword>
<comment type="caution">
    <text evidence="3">The sequence shown here is derived from an EMBL/GenBank/DDBJ whole genome shotgun (WGS) entry which is preliminary data.</text>
</comment>
<dbReference type="EMBL" id="JANBOJ010000135">
    <property type="protein sequence ID" value="KAJ1722016.1"/>
    <property type="molecule type" value="Genomic_DNA"/>
</dbReference>
<reference evidence="3" key="1">
    <citation type="submission" date="2022-07" db="EMBL/GenBank/DDBJ databases">
        <title>Phylogenomic reconstructions and comparative analyses of Kickxellomycotina fungi.</title>
        <authorList>
            <person name="Reynolds N.K."/>
            <person name="Stajich J.E."/>
            <person name="Barry K."/>
            <person name="Grigoriev I.V."/>
            <person name="Crous P."/>
            <person name="Smith M.E."/>
        </authorList>
    </citation>
    <scope>NUCLEOTIDE SEQUENCE</scope>
    <source>
        <strain evidence="3">NBRC 32514</strain>
    </source>
</reference>
<name>A0A9W7XZ36_9FUNG</name>
<evidence type="ECO:0000313" key="4">
    <source>
        <dbReference type="Proteomes" id="UP001149813"/>
    </source>
</evidence>
<feature type="region of interest" description="Disordered" evidence="1">
    <location>
        <begin position="13"/>
        <end position="97"/>
    </location>
</feature>
<accession>A0A9W7XZ36</accession>
<dbReference type="AlphaFoldDB" id="A0A9W7XZ36"/>
<feature type="region of interest" description="Disordered" evidence="1">
    <location>
        <begin position="155"/>
        <end position="178"/>
    </location>
</feature>
<feature type="domain" description="Transcription regulator Rua1 C-terminal" evidence="2">
    <location>
        <begin position="539"/>
        <end position="637"/>
    </location>
</feature>
<feature type="region of interest" description="Disordered" evidence="1">
    <location>
        <begin position="496"/>
        <end position="526"/>
    </location>
</feature>
<evidence type="ECO:0000259" key="2">
    <source>
        <dbReference type="Pfam" id="PF14616"/>
    </source>
</evidence>
<dbReference type="PANTHER" id="PTHR28125:SF2">
    <property type="entry name" value="MEIOTIC EXPRESSION UP-REGULATED PROTEIN 26"/>
    <property type="match status" value="1"/>
</dbReference>
<evidence type="ECO:0000256" key="1">
    <source>
        <dbReference type="SAM" id="MobiDB-lite"/>
    </source>
</evidence>
<dbReference type="Proteomes" id="UP001149813">
    <property type="component" value="Unassembled WGS sequence"/>
</dbReference>
<evidence type="ECO:0000313" key="3">
    <source>
        <dbReference type="EMBL" id="KAJ1722016.1"/>
    </source>
</evidence>
<gene>
    <name evidence="3" type="ORF">LPJ53_003511</name>
</gene>
<dbReference type="Pfam" id="PF14616">
    <property type="entry name" value="Rua1_C"/>
    <property type="match status" value="1"/>
</dbReference>